<gene>
    <name evidence="2" type="ORF">K460DRAFT_410663</name>
</gene>
<dbReference type="GeneID" id="63854650"/>
<evidence type="ECO:0000313" key="3">
    <source>
        <dbReference type="Proteomes" id="UP000800039"/>
    </source>
</evidence>
<evidence type="ECO:0000256" key="1">
    <source>
        <dbReference type="SAM" id="MobiDB-lite"/>
    </source>
</evidence>
<feature type="region of interest" description="Disordered" evidence="1">
    <location>
        <begin position="32"/>
        <end position="102"/>
    </location>
</feature>
<proteinExistence type="predicted"/>
<comment type="caution">
    <text evidence="2">The sequence shown here is derived from an EMBL/GenBank/DDBJ whole genome shotgun (WGS) entry which is preliminary data.</text>
</comment>
<dbReference type="AlphaFoldDB" id="A0A9P4G928"/>
<evidence type="ECO:0000313" key="2">
    <source>
        <dbReference type="EMBL" id="KAF1841275.1"/>
    </source>
</evidence>
<reference evidence="2" key="1">
    <citation type="submission" date="2020-01" db="EMBL/GenBank/DDBJ databases">
        <authorList>
            <consortium name="DOE Joint Genome Institute"/>
            <person name="Haridas S."/>
            <person name="Albert R."/>
            <person name="Binder M."/>
            <person name="Bloem J."/>
            <person name="Labutti K."/>
            <person name="Salamov A."/>
            <person name="Andreopoulos B."/>
            <person name="Baker S.E."/>
            <person name="Barry K."/>
            <person name="Bills G."/>
            <person name="Bluhm B.H."/>
            <person name="Cannon C."/>
            <person name="Castanera R."/>
            <person name="Culley D.E."/>
            <person name="Daum C."/>
            <person name="Ezra D."/>
            <person name="Gonzalez J.B."/>
            <person name="Henrissat B."/>
            <person name="Kuo A."/>
            <person name="Liang C."/>
            <person name="Lipzen A."/>
            <person name="Lutzoni F."/>
            <person name="Magnuson J."/>
            <person name="Mondo S."/>
            <person name="Nolan M."/>
            <person name="Ohm R."/>
            <person name="Pangilinan J."/>
            <person name="Park H.-J."/>
            <person name="Ramirez L."/>
            <person name="Alfaro M."/>
            <person name="Sun H."/>
            <person name="Tritt A."/>
            <person name="Yoshinaga Y."/>
            <person name="Zwiers L.-H."/>
            <person name="Turgeon B.G."/>
            <person name="Goodwin S.B."/>
            <person name="Spatafora J.W."/>
            <person name="Crous P.W."/>
            <person name="Grigoriev I.V."/>
        </authorList>
    </citation>
    <scope>NUCLEOTIDE SEQUENCE</scope>
    <source>
        <strain evidence="2">CBS 394.84</strain>
    </source>
</reference>
<accession>A0A9P4G928</accession>
<feature type="region of interest" description="Disordered" evidence="1">
    <location>
        <begin position="168"/>
        <end position="194"/>
    </location>
</feature>
<sequence>MFASESVAGVVGSKIVFEVPVDDMFGQPQPLSTMYHPFTDGRTSSEQRPLSMPDVEMYVGPVIRRSNAKKRKRVSQSSSRSPPYPVHDQEKSTTSTHLGGSIRQPTAEDFIKLEYPLQAPPNDENDPARDLPVIEADSSLHDCLLNETDTHRFEISSESLISTSIRRNSTDSVANPGRVFEQEPSHKRSKSVLDTPSSLKLETTIFEPEVTPARISTIGSDMFSPSLGGLKKIAGAPKKEKTLERVKRLWREMMNGLPFRRH</sequence>
<organism evidence="2 3">
    <name type="scientific">Cucurbitaria berberidis CBS 394.84</name>
    <dbReference type="NCBI Taxonomy" id="1168544"/>
    <lineage>
        <taxon>Eukaryota</taxon>
        <taxon>Fungi</taxon>
        <taxon>Dikarya</taxon>
        <taxon>Ascomycota</taxon>
        <taxon>Pezizomycotina</taxon>
        <taxon>Dothideomycetes</taxon>
        <taxon>Pleosporomycetidae</taxon>
        <taxon>Pleosporales</taxon>
        <taxon>Pleosporineae</taxon>
        <taxon>Cucurbitariaceae</taxon>
        <taxon>Cucurbitaria</taxon>
    </lineage>
</organism>
<dbReference type="Proteomes" id="UP000800039">
    <property type="component" value="Unassembled WGS sequence"/>
</dbReference>
<dbReference type="RefSeq" id="XP_040783838.1">
    <property type="nucleotide sequence ID" value="XM_040937400.1"/>
</dbReference>
<dbReference type="OrthoDB" id="3690950at2759"/>
<dbReference type="EMBL" id="ML976619">
    <property type="protein sequence ID" value="KAF1841275.1"/>
    <property type="molecule type" value="Genomic_DNA"/>
</dbReference>
<protein>
    <submittedName>
        <fullName evidence="2">Uncharacterized protein</fullName>
    </submittedName>
</protein>
<keyword evidence="3" id="KW-1185">Reference proteome</keyword>
<name>A0A9P4G928_9PLEO</name>